<accession>A0A3P7TX16</accession>
<reference evidence="2 3" key="1">
    <citation type="submission" date="2018-11" db="EMBL/GenBank/DDBJ databases">
        <authorList>
            <consortium name="Pathogen Informatics"/>
        </authorList>
    </citation>
    <scope>NUCLEOTIDE SEQUENCE [LARGE SCALE GENOMIC DNA]</scope>
    <source>
        <strain evidence="2 3">MHpl1</strain>
    </source>
</reference>
<evidence type="ECO:0000313" key="2">
    <source>
        <dbReference type="EMBL" id="VDO16934.1"/>
    </source>
</evidence>
<dbReference type="EMBL" id="UZAF01006864">
    <property type="protein sequence ID" value="VDO16934.1"/>
    <property type="molecule type" value="Genomic_DNA"/>
</dbReference>
<feature type="compositionally biased region" description="Basic and acidic residues" evidence="1">
    <location>
        <begin position="122"/>
        <end position="141"/>
    </location>
</feature>
<name>A0A3P7TX16_HAEPC</name>
<dbReference type="OrthoDB" id="313446at2759"/>
<protein>
    <submittedName>
        <fullName evidence="2">Uncharacterized protein</fullName>
    </submittedName>
</protein>
<organism evidence="2 3">
    <name type="scientific">Haemonchus placei</name>
    <name type="common">Barber's pole worm</name>
    <dbReference type="NCBI Taxonomy" id="6290"/>
    <lineage>
        <taxon>Eukaryota</taxon>
        <taxon>Metazoa</taxon>
        <taxon>Ecdysozoa</taxon>
        <taxon>Nematoda</taxon>
        <taxon>Chromadorea</taxon>
        <taxon>Rhabditida</taxon>
        <taxon>Rhabditina</taxon>
        <taxon>Rhabditomorpha</taxon>
        <taxon>Strongyloidea</taxon>
        <taxon>Trichostrongylidae</taxon>
        <taxon>Haemonchus</taxon>
    </lineage>
</organism>
<evidence type="ECO:0000256" key="1">
    <source>
        <dbReference type="SAM" id="MobiDB-lite"/>
    </source>
</evidence>
<dbReference type="AlphaFoldDB" id="A0A3P7TX16"/>
<feature type="region of interest" description="Disordered" evidence="1">
    <location>
        <begin position="122"/>
        <end position="156"/>
    </location>
</feature>
<dbReference type="Proteomes" id="UP000268014">
    <property type="component" value="Unassembled WGS sequence"/>
</dbReference>
<sequence>MMDPYFQKAILNSQSVIICWGAWQPFANRSQLNLNGQVQASVSLIGGPRPNPEESLCFRNLLHLYRRDDSIFTESAPKITIQFNFSLDETRHYGSLSRSTTQLGDSLRDTPAPTRKEVVDVITTDRETERSLRRQEQRQEDSDTAPSEQEETLPPILVKVRDDTVYEILVPQYRKNSSTSYVPLLGSCVHPAGKYD</sequence>
<keyword evidence="3" id="KW-1185">Reference proteome</keyword>
<evidence type="ECO:0000313" key="3">
    <source>
        <dbReference type="Proteomes" id="UP000268014"/>
    </source>
</evidence>
<gene>
    <name evidence="2" type="ORF">HPLM_LOCUS2802</name>
</gene>
<proteinExistence type="predicted"/>
<dbReference type="STRING" id="6290.A0A3P7TX16"/>